<dbReference type="Proteomes" id="UP000886805">
    <property type="component" value="Unassembled WGS sequence"/>
</dbReference>
<proteinExistence type="predicted"/>
<comment type="caution">
    <text evidence="2">The sequence shown here is derived from an EMBL/GenBank/DDBJ whole genome shotgun (WGS) entry which is preliminary data.</text>
</comment>
<evidence type="ECO:0000313" key="3">
    <source>
        <dbReference type="Proteomes" id="UP000886805"/>
    </source>
</evidence>
<dbReference type="InterPro" id="IPR010368">
    <property type="entry name" value="Com_YlbF"/>
</dbReference>
<dbReference type="EMBL" id="DXEQ01000034">
    <property type="protein sequence ID" value="HIX71657.1"/>
    <property type="molecule type" value="Genomic_DNA"/>
</dbReference>
<dbReference type="Gene3D" id="1.20.1500.10">
    <property type="entry name" value="YheA/YmcA-like"/>
    <property type="match status" value="1"/>
</dbReference>
<dbReference type="Pfam" id="PF06133">
    <property type="entry name" value="Com_YlbF"/>
    <property type="match status" value="1"/>
</dbReference>
<dbReference type="InterPro" id="IPR023378">
    <property type="entry name" value="YheA/YmcA-like_dom_sf"/>
</dbReference>
<reference evidence="2" key="2">
    <citation type="submission" date="2021-04" db="EMBL/GenBank/DDBJ databases">
        <authorList>
            <person name="Gilroy R."/>
        </authorList>
    </citation>
    <scope>NUCLEOTIDE SEQUENCE</scope>
    <source>
        <strain evidence="2">ChiSxjej3B15-1167</strain>
    </source>
</reference>
<evidence type="ECO:0000313" key="2">
    <source>
        <dbReference type="EMBL" id="HIX71657.1"/>
    </source>
</evidence>
<feature type="region of interest" description="Disordered" evidence="1">
    <location>
        <begin position="1"/>
        <end position="22"/>
    </location>
</feature>
<name>A0A9D1X2L6_9FIRM</name>
<dbReference type="AlphaFoldDB" id="A0A9D1X2L6"/>
<reference evidence="2" key="1">
    <citation type="journal article" date="2021" name="PeerJ">
        <title>Extensive microbial diversity within the chicken gut microbiome revealed by metagenomics and culture.</title>
        <authorList>
            <person name="Gilroy R."/>
            <person name="Ravi A."/>
            <person name="Getino M."/>
            <person name="Pursley I."/>
            <person name="Horton D.L."/>
            <person name="Alikhan N.F."/>
            <person name="Baker D."/>
            <person name="Gharbi K."/>
            <person name="Hall N."/>
            <person name="Watson M."/>
            <person name="Adriaenssens E.M."/>
            <person name="Foster-Nyarko E."/>
            <person name="Jarju S."/>
            <person name="Secka A."/>
            <person name="Antonio M."/>
            <person name="Oren A."/>
            <person name="Chaudhuri R.R."/>
            <person name="La Ragione R."/>
            <person name="Hildebrand F."/>
            <person name="Pallen M.J."/>
        </authorList>
    </citation>
    <scope>NUCLEOTIDE SEQUENCE</scope>
    <source>
        <strain evidence="2">ChiSxjej3B15-1167</strain>
    </source>
</reference>
<gene>
    <name evidence="2" type="ORF">H9849_01410</name>
</gene>
<accession>A0A9D1X2L6</accession>
<evidence type="ECO:0000256" key="1">
    <source>
        <dbReference type="SAM" id="MobiDB-lite"/>
    </source>
</evidence>
<dbReference type="SUPFAM" id="SSF158622">
    <property type="entry name" value="YheA/YmcA-like"/>
    <property type="match status" value="1"/>
</dbReference>
<protein>
    <submittedName>
        <fullName evidence="2">YlbF family regulator</fullName>
    </submittedName>
</protein>
<organism evidence="2 3">
    <name type="scientific">Candidatus Anaerobutyricum stercoripullorum</name>
    <dbReference type="NCBI Taxonomy" id="2838456"/>
    <lineage>
        <taxon>Bacteria</taxon>
        <taxon>Bacillati</taxon>
        <taxon>Bacillota</taxon>
        <taxon>Clostridia</taxon>
        <taxon>Lachnospirales</taxon>
        <taxon>Lachnospiraceae</taxon>
        <taxon>Anaerobutyricum</taxon>
    </lineage>
</organism>
<sequence length="140" mass="16892">MQIRPAEEEGFVQMETEEKKRTAPLEEMMDKARELTGLLKETEIYQRYSRDLARLKSRPEICRELNTFRRRHLELQLQDETEDQDEKEQALQVEYKNILMEAEVMDFLTSEQAVCRMMRQVYDVLAQEMEIDVSYMDEEE</sequence>